<organism evidence="1 2">
    <name type="scientific">Yinghuangia soli</name>
    <dbReference type="NCBI Taxonomy" id="2908204"/>
    <lineage>
        <taxon>Bacteria</taxon>
        <taxon>Bacillati</taxon>
        <taxon>Actinomycetota</taxon>
        <taxon>Actinomycetes</taxon>
        <taxon>Kitasatosporales</taxon>
        <taxon>Streptomycetaceae</taxon>
        <taxon>Yinghuangia</taxon>
    </lineage>
</organism>
<accession>A0AA41U0N8</accession>
<protein>
    <submittedName>
        <fullName evidence="1">Plasmid replication, integration and excision activator</fullName>
    </submittedName>
</protein>
<sequence>MAIKLAIPVAFTDVFPVGAYATKVEPVSDFEASKSGQQVQARDKATGLPMWVVTVSDPDPDARDASVKVKIPASVAPVLPEELPGLPFRPVEFDGMTVTPWVNGSGRLAYSFRAAGLHAPTGAGSKQAGKAA</sequence>
<name>A0AA41U0N8_9ACTN</name>
<evidence type="ECO:0000313" key="1">
    <source>
        <dbReference type="EMBL" id="MCF2526607.1"/>
    </source>
</evidence>
<evidence type="ECO:0000313" key="2">
    <source>
        <dbReference type="Proteomes" id="UP001165378"/>
    </source>
</evidence>
<dbReference type="AlphaFoldDB" id="A0AA41U0N8"/>
<proteinExistence type="predicted"/>
<dbReference type="RefSeq" id="WP_235050714.1">
    <property type="nucleotide sequence ID" value="NZ_JAKFHA010000002.1"/>
</dbReference>
<comment type="caution">
    <text evidence="1">The sequence shown here is derived from an EMBL/GenBank/DDBJ whole genome shotgun (WGS) entry which is preliminary data.</text>
</comment>
<reference evidence="1" key="1">
    <citation type="submission" date="2022-01" db="EMBL/GenBank/DDBJ databases">
        <title>Genome-Based Taxonomic Classification of the Phylum Actinobacteria.</title>
        <authorList>
            <person name="Gao Y."/>
        </authorList>
    </citation>
    <scope>NUCLEOTIDE SEQUENCE</scope>
    <source>
        <strain evidence="1">KLBMP 8922</strain>
    </source>
</reference>
<keyword evidence="2" id="KW-1185">Reference proteome</keyword>
<dbReference type="Proteomes" id="UP001165378">
    <property type="component" value="Unassembled WGS sequence"/>
</dbReference>
<dbReference type="EMBL" id="JAKFHA010000002">
    <property type="protein sequence ID" value="MCF2526607.1"/>
    <property type="molecule type" value="Genomic_DNA"/>
</dbReference>
<gene>
    <name evidence="1" type="ORF">LZ495_05135</name>
</gene>